<feature type="compositionally biased region" description="Pro residues" evidence="1">
    <location>
        <begin position="29"/>
        <end position="40"/>
    </location>
</feature>
<dbReference type="Proteomes" id="UP000005408">
    <property type="component" value="Unassembled WGS sequence"/>
</dbReference>
<evidence type="ECO:0000313" key="4">
    <source>
        <dbReference type="Proteomes" id="UP000005408"/>
    </source>
</evidence>
<evidence type="ECO:0000256" key="2">
    <source>
        <dbReference type="SAM" id="SignalP"/>
    </source>
</evidence>
<name>A0A8W8MV17_MAGGI</name>
<dbReference type="EnsemblMetazoa" id="G35458.2">
    <property type="protein sequence ID" value="G35458.2:cds"/>
    <property type="gene ID" value="G35458"/>
</dbReference>
<keyword evidence="4" id="KW-1185">Reference proteome</keyword>
<feature type="chain" id="PRO_5042431933" description="WAP domain-containing protein" evidence="2">
    <location>
        <begin position="19"/>
        <end position="226"/>
    </location>
</feature>
<evidence type="ECO:0008006" key="5">
    <source>
        <dbReference type="Google" id="ProtNLM"/>
    </source>
</evidence>
<dbReference type="OrthoDB" id="10431785at2759"/>
<sequence>MHLLTLVSFLLVSSFSLAANYYGGRRPAGPSPAGPSPAGPSPGVDPWSLIVSGSKHPWPLDLSGPDNNIPVGPTRSTLTCEFGRQLNQQGSCRSLYMSNKAADCPPNFSCQSAFGLCCLVNNPCSEGRPLLSNGEAESCDTQICPTGYTCSRGDQYAVCCPEVTNTDQYPRTTSGQYPTHPQPCPSAACPYTNIPPNCRRERVITYNGIRCRCARNACSNGDRTYG</sequence>
<dbReference type="EnsemblMetazoa" id="G35458.3">
    <property type="protein sequence ID" value="G35458.3:cds"/>
    <property type="gene ID" value="G35458"/>
</dbReference>
<feature type="signal peptide" evidence="2">
    <location>
        <begin position="1"/>
        <end position="18"/>
    </location>
</feature>
<evidence type="ECO:0000313" key="3">
    <source>
        <dbReference type="EnsemblMetazoa" id="G35458.2:cds"/>
    </source>
</evidence>
<evidence type="ECO:0000256" key="1">
    <source>
        <dbReference type="SAM" id="MobiDB-lite"/>
    </source>
</evidence>
<dbReference type="InterPro" id="IPR006150">
    <property type="entry name" value="Cys_repeat_1"/>
</dbReference>
<dbReference type="EnsemblMetazoa" id="G35458.5">
    <property type="protein sequence ID" value="G35458.5:cds"/>
    <property type="gene ID" value="G35458"/>
</dbReference>
<dbReference type="AlphaFoldDB" id="A0A8W8MV17"/>
<proteinExistence type="predicted"/>
<protein>
    <recommendedName>
        <fullName evidence="5">WAP domain-containing protein</fullName>
    </recommendedName>
</protein>
<reference evidence="3" key="1">
    <citation type="submission" date="2022-08" db="UniProtKB">
        <authorList>
            <consortium name="EnsemblMetazoa"/>
        </authorList>
    </citation>
    <scope>IDENTIFICATION</scope>
    <source>
        <strain evidence="3">05x7-T-G4-1.051#20</strain>
    </source>
</reference>
<feature type="region of interest" description="Disordered" evidence="1">
    <location>
        <begin position="26"/>
        <end position="46"/>
    </location>
</feature>
<accession>A0A8W8MV17</accession>
<organism evidence="3 4">
    <name type="scientific">Magallana gigas</name>
    <name type="common">Pacific oyster</name>
    <name type="synonym">Crassostrea gigas</name>
    <dbReference type="NCBI Taxonomy" id="29159"/>
    <lineage>
        <taxon>Eukaryota</taxon>
        <taxon>Metazoa</taxon>
        <taxon>Spiralia</taxon>
        <taxon>Lophotrochozoa</taxon>
        <taxon>Mollusca</taxon>
        <taxon>Bivalvia</taxon>
        <taxon>Autobranchia</taxon>
        <taxon>Pteriomorphia</taxon>
        <taxon>Ostreida</taxon>
        <taxon>Ostreoidea</taxon>
        <taxon>Ostreidae</taxon>
        <taxon>Magallana</taxon>
    </lineage>
</organism>
<keyword evidence="2" id="KW-0732">Signal</keyword>
<dbReference type="SMART" id="SM00289">
    <property type="entry name" value="WR1"/>
    <property type="match status" value="2"/>
</dbReference>